<gene>
    <name evidence="2" type="ORF">RM590_05005</name>
</gene>
<protein>
    <recommendedName>
        <fullName evidence="4">LuxR family transcriptional regulator</fullName>
    </recommendedName>
</protein>
<reference evidence="3" key="1">
    <citation type="submission" date="2023-07" db="EMBL/GenBank/DDBJ databases">
        <title>30 novel species of actinomycetes from the DSMZ collection.</title>
        <authorList>
            <person name="Nouioui I."/>
        </authorList>
    </citation>
    <scope>NUCLEOTIDE SEQUENCE [LARGE SCALE GENOMIC DNA]</scope>
    <source>
        <strain evidence="3">DSM 44938</strain>
    </source>
</reference>
<dbReference type="RefSeq" id="WP_311703128.1">
    <property type="nucleotide sequence ID" value="NZ_JAVREL010000002.1"/>
</dbReference>
<evidence type="ECO:0000313" key="2">
    <source>
        <dbReference type="EMBL" id="MDT0341996.1"/>
    </source>
</evidence>
<name>A0ABU2MK66_9ACTN</name>
<sequence>MRQNEAPTGDIRALSRRLVLLDNGPGPAPVADLAAGALAGVLAGLRAHPTEDREVLAATGELAEITGWLLFDAERHPAARRAARLALDLADRAGDRPIQLLTLQNTALQDEWLGRPRHALSLARAVLDARPLPPRAEAVFRLRAAAAGSDAETAAAFSDARALLAWGGGRRPDPPMVVVAHRSGDRRPAGRTPPRPGRVAAGRPAAAPRRRRWQHRLPGAVRRAAAGLPAGTARLE</sequence>
<accession>A0ABU2MK66</accession>
<feature type="region of interest" description="Disordered" evidence="1">
    <location>
        <begin position="174"/>
        <end position="236"/>
    </location>
</feature>
<evidence type="ECO:0008006" key="4">
    <source>
        <dbReference type="Google" id="ProtNLM"/>
    </source>
</evidence>
<organism evidence="2 3">
    <name type="scientific">Streptomyces litchfieldiae</name>
    <dbReference type="NCBI Taxonomy" id="3075543"/>
    <lineage>
        <taxon>Bacteria</taxon>
        <taxon>Bacillati</taxon>
        <taxon>Actinomycetota</taxon>
        <taxon>Actinomycetes</taxon>
        <taxon>Kitasatosporales</taxon>
        <taxon>Streptomycetaceae</taxon>
        <taxon>Streptomyces</taxon>
    </lineage>
</organism>
<feature type="compositionally biased region" description="Low complexity" evidence="1">
    <location>
        <begin position="197"/>
        <end position="207"/>
    </location>
</feature>
<comment type="caution">
    <text evidence="2">The sequence shown here is derived from an EMBL/GenBank/DDBJ whole genome shotgun (WGS) entry which is preliminary data.</text>
</comment>
<evidence type="ECO:0000256" key="1">
    <source>
        <dbReference type="SAM" id="MobiDB-lite"/>
    </source>
</evidence>
<proteinExistence type="predicted"/>
<dbReference type="Proteomes" id="UP001183246">
    <property type="component" value="Unassembled WGS sequence"/>
</dbReference>
<keyword evidence="3" id="KW-1185">Reference proteome</keyword>
<evidence type="ECO:0000313" key="3">
    <source>
        <dbReference type="Proteomes" id="UP001183246"/>
    </source>
</evidence>
<dbReference type="EMBL" id="JAVREL010000002">
    <property type="protein sequence ID" value="MDT0341996.1"/>
    <property type="molecule type" value="Genomic_DNA"/>
</dbReference>